<evidence type="ECO:0000313" key="1">
    <source>
        <dbReference type="EMBL" id="SDK29814.1"/>
    </source>
</evidence>
<dbReference type="InterPro" id="IPR045571">
    <property type="entry name" value="DUF5907"/>
</dbReference>
<dbReference type="Pfam" id="PF19264">
    <property type="entry name" value="DUF5907"/>
    <property type="match status" value="1"/>
</dbReference>
<proteinExistence type="predicted"/>
<dbReference type="AlphaFoldDB" id="A0A1G9ASK4"/>
<accession>A0A1G9ASK4</accession>
<sequence>MSTVAIQHYLYGPGQTGVPRRRCTVTLTGLGLWLANETGEIIDQADEDSDDTGLVTFTLTPNAEIAGPDSYYTFRISGTPVARAFIAPVSGAPVNLVDCLVDETTLDPVDPDLPSLYLARAERGAVNGVAPLGADGKVPAANLPEASGGSTPDATALINGVVRLAGDLSGTAAAPTVPGLAMLNPARRWGCVAMTMLPHDLSDVEPKTIALTASRLYAFWLPVPPGTVIAGVKFPLQALAVGPGAVEFGVYQADLTRLGTTGDVAAALTTGSAQVWRTVALTAAAAVTGAGVWLTAHSTCASGPNVLFADTNIEGWVFNPADRRTTVRVDGAAAPGATLDLTGAVDYLDFCIGITSA</sequence>
<gene>
    <name evidence="1" type="ORF">SAMN04488074_10596</name>
</gene>
<evidence type="ECO:0000313" key="2">
    <source>
        <dbReference type="Proteomes" id="UP000199682"/>
    </source>
</evidence>
<name>A0A1G9ASK4_9PSEU</name>
<reference evidence="2" key="1">
    <citation type="submission" date="2016-10" db="EMBL/GenBank/DDBJ databases">
        <authorList>
            <person name="Varghese N."/>
            <person name="Submissions S."/>
        </authorList>
    </citation>
    <scope>NUCLEOTIDE SEQUENCE [LARGE SCALE GENOMIC DNA]</scope>
    <source>
        <strain evidence="2">DSM 44796</strain>
    </source>
</reference>
<dbReference type="EMBL" id="FNET01000005">
    <property type="protein sequence ID" value="SDK29814.1"/>
    <property type="molecule type" value="Genomic_DNA"/>
</dbReference>
<dbReference type="Proteomes" id="UP000199682">
    <property type="component" value="Unassembled WGS sequence"/>
</dbReference>
<dbReference type="RefSeq" id="WP_090006148.1">
    <property type="nucleotide sequence ID" value="NZ_FNET01000005.1"/>
</dbReference>
<organism evidence="1 2">
    <name type="scientific">Lentzea albidocapillata subsp. violacea</name>
    <dbReference type="NCBI Taxonomy" id="128104"/>
    <lineage>
        <taxon>Bacteria</taxon>
        <taxon>Bacillati</taxon>
        <taxon>Actinomycetota</taxon>
        <taxon>Actinomycetes</taxon>
        <taxon>Pseudonocardiales</taxon>
        <taxon>Pseudonocardiaceae</taxon>
        <taxon>Lentzea</taxon>
    </lineage>
</organism>
<protein>
    <submittedName>
        <fullName evidence="1">Uncharacterized protein</fullName>
    </submittedName>
</protein>